<dbReference type="RefSeq" id="WP_113846193.1">
    <property type="nucleotide sequence ID" value="NZ_CP116579.1"/>
</dbReference>
<proteinExistence type="predicted"/>
<evidence type="ECO:0000313" key="4">
    <source>
        <dbReference type="Proteomes" id="UP000252797"/>
    </source>
</evidence>
<dbReference type="InterPro" id="IPR036754">
    <property type="entry name" value="YbaK/aa-tRNA-synt-asso_dom_sf"/>
</dbReference>
<keyword evidence="1" id="KW-0648">Protein biosynthesis</keyword>
<dbReference type="SUPFAM" id="SSF55826">
    <property type="entry name" value="YbaK/ProRS associated domain"/>
    <property type="match status" value="1"/>
</dbReference>
<evidence type="ECO:0000259" key="2">
    <source>
        <dbReference type="Pfam" id="PF04073"/>
    </source>
</evidence>
<dbReference type="Proteomes" id="UP000252797">
    <property type="component" value="Unassembled WGS sequence"/>
</dbReference>
<dbReference type="AlphaFoldDB" id="A0A367CG44"/>
<organism evidence="3 4">
    <name type="scientific">Enterococcus durans</name>
    <dbReference type="NCBI Taxonomy" id="53345"/>
    <lineage>
        <taxon>Bacteria</taxon>
        <taxon>Bacillati</taxon>
        <taxon>Bacillota</taxon>
        <taxon>Bacilli</taxon>
        <taxon>Lactobacillales</taxon>
        <taxon>Enterococcaceae</taxon>
        <taxon>Enterococcus</taxon>
    </lineage>
</organism>
<reference evidence="3 4" key="1">
    <citation type="submission" date="2015-06" db="EMBL/GenBank/DDBJ databases">
        <title>The Genome Sequence of Enterococcus durans 4EA1.</title>
        <authorList>
            <consortium name="The Broad Institute Genomics Platform"/>
            <consortium name="The Broad Institute Genome Sequencing Center for Infectious Disease"/>
            <person name="Earl A.M."/>
            <person name="Van Tyne D."/>
            <person name="Lebreton F."/>
            <person name="Saavedra J.T."/>
            <person name="Gilmore M.S."/>
            <person name="Manson Mcguire A."/>
            <person name="Clock S."/>
            <person name="Crupain M."/>
            <person name="Rangan U."/>
            <person name="Young S."/>
            <person name="Abouelleil A."/>
            <person name="Cao P."/>
            <person name="Chapman S.B."/>
            <person name="Griggs A."/>
            <person name="Priest M."/>
            <person name="Shea T."/>
            <person name="Wortman J."/>
            <person name="Nusbaum C."/>
            <person name="Birren B."/>
        </authorList>
    </citation>
    <scope>NUCLEOTIDE SEQUENCE [LARGE SCALE GENOMIC DNA]</scope>
    <source>
        <strain evidence="3 4">4EA1</strain>
    </source>
</reference>
<dbReference type="EMBL" id="LEPB01000004">
    <property type="protein sequence ID" value="RCA11587.1"/>
    <property type="molecule type" value="Genomic_DNA"/>
</dbReference>
<accession>A0A367CG44</accession>
<dbReference type="PANTHER" id="PTHR30411">
    <property type="entry name" value="CYTOPLASMIC PROTEIN"/>
    <property type="match status" value="1"/>
</dbReference>
<feature type="domain" description="YbaK/aminoacyl-tRNA synthetase-associated" evidence="2">
    <location>
        <begin position="25"/>
        <end position="146"/>
    </location>
</feature>
<dbReference type="GO" id="GO:0006412">
    <property type="term" value="P:translation"/>
    <property type="evidence" value="ECO:0007669"/>
    <property type="project" value="UniProtKB-KW"/>
</dbReference>
<dbReference type="STRING" id="53345.LIU_12140"/>
<dbReference type="Pfam" id="PF04073">
    <property type="entry name" value="tRNA_edit"/>
    <property type="match status" value="1"/>
</dbReference>
<dbReference type="GO" id="GO:0002161">
    <property type="term" value="F:aminoacyl-tRNA deacylase activity"/>
    <property type="evidence" value="ECO:0007669"/>
    <property type="project" value="InterPro"/>
</dbReference>
<dbReference type="Gene3D" id="3.90.960.10">
    <property type="entry name" value="YbaK/aminoacyl-tRNA synthetase-associated domain"/>
    <property type="match status" value="1"/>
</dbReference>
<dbReference type="InterPro" id="IPR007214">
    <property type="entry name" value="YbaK/aa-tRNA-synth-assoc-dom"/>
</dbReference>
<gene>
    <name evidence="3" type="ORF">EA71_02352</name>
</gene>
<evidence type="ECO:0000313" key="3">
    <source>
        <dbReference type="EMBL" id="RCA11587.1"/>
    </source>
</evidence>
<evidence type="ECO:0000256" key="1">
    <source>
        <dbReference type="ARBA" id="ARBA00022917"/>
    </source>
</evidence>
<name>A0A367CG44_9ENTE</name>
<dbReference type="PANTHER" id="PTHR30411:SF0">
    <property type="entry name" value="CYS-TRNA(PRO)_CYS-TRNA(CYS) DEACYLASE YBAK"/>
    <property type="match status" value="1"/>
</dbReference>
<protein>
    <submittedName>
        <fullName evidence="3">Cys-tRNA(Pro) deacylase</fullName>
    </submittedName>
</protein>
<comment type="caution">
    <text evidence="3">The sequence shown here is derived from an EMBL/GenBank/DDBJ whole genome shotgun (WGS) entry which is preliminary data.</text>
</comment>
<sequence length="157" mass="17708">MEKTKVENYLDDLGVGYQPIDFRKEDLENFEAVLQAQKIDPKLVCKTLVLKGDKTGVIIAIVPLAAHLDYKKTRKVSKDHKVGFPGMDYVMTYTGYPHGANTPIGIHKEHPDYLFLADNTLKEQNELVMSSGEIGRSIKIARKDFETIVQPIYADLV</sequence>